<organism evidence="2 3">
    <name type="scientific">Anaerobiospirillum thomasii</name>
    <dbReference type="NCBI Taxonomy" id="179995"/>
    <lineage>
        <taxon>Bacteria</taxon>
        <taxon>Pseudomonadati</taxon>
        <taxon>Pseudomonadota</taxon>
        <taxon>Gammaproteobacteria</taxon>
        <taxon>Aeromonadales</taxon>
        <taxon>Succinivibrionaceae</taxon>
        <taxon>Anaerobiospirillum</taxon>
    </lineage>
</organism>
<dbReference type="Proteomes" id="UP000250086">
    <property type="component" value="Unassembled WGS sequence"/>
</dbReference>
<evidence type="ECO:0000313" key="3">
    <source>
        <dbReference type="Proteomes" id="UP000250086"/>
    </source>
</evidence>
<keyword evidence="3" id="KW-1185">Reference proteome</keyword>
<proteinExistence type="predicted"/>
<reference evidence="2 3" key="1">
    <citation type="submission" date="2018-06" db="EMBL/GenBank/DDBJ databases">
        <authorList>
            <consortium name="Pathogen Informatics"/>
            <person name="Doyle S."/>
        </authorList>
    </citation>
    <scope>NUCLEOTIDE SEQUENCE [LARGE SCALE GENOMIC DNA]</scope>
    <source>
        <strain evidence="2 3">NCTC13093</strain>
    </source>
</reference>
<protein>
    <recommendedName>
        <fullName evidence="1">HNH nuclease domain-containing protein</fullName>
    </recommendedName>
</protein>
<dbReference type="Pfam" id="PF13391">
    <property type="entry name" value="HNH_2"/>
    <property type="match status" value="1"/>
</dbReference>
<gene>
    <name evidence="2" type="ORF">NCTC13093_01633</name>
</gene>
<evidence type="ECO:0000313" key="2">
    <source>
        <dbReference type="EMBL" id="SPT70224.1"/>
    </source>
</evidence>
<dbReference type="InterPro" id="IPR003615">
    <property type="entry name" value="HNH_nuc"/>
</dbReference>
<accession>A0A2X0V6Z8</accession>
<dbReference type="AlphaFoldDB" id="A0A2X0V6Z8"/>
<evidence type="ECO:0000259" key="1">
    <source>
        <dbReference type="Pfam" id="PF13391"/>
    </source>
</evidence>
<name>A0A2X0V6Z8_9GAMM</name>
<dbReference type="EMBL" id="UAPV01000001">
    <property type="protein sequence ID" value="SPT70224.1"/>
    <property type="molecule type" value="Genomic_DNA"/>
</dbReference>
<feature type="domain" description="HNH nuclease" evidence="1">
    <location>
        <begin position="214"/>
        <end position="263"/>
    </location>
</feature>
<dbReference type="RefSeq" id="WP_113744320.1">
    <property type="nucleotide sequence ID" value="NZ_UAPV01000001.1"/>
</dbReference>
<sequence length="327" mass="37844">MPLELKQIVICKVSLRWYEILNRQYEILGSTVVNCWRATNDAISDALLHLEPGSMVMFMTENMHTDFKYKIVGGGFFTGFRNLKPDDAWDVYGTRNGCLDYEQFLDAVKEESGSADANINSLILSNIFFFDPRKCVHVPEELVTDFDKDSRFVFNMTDPIAQYLHSLVMVARKPLVNQEGRNFQGMYFMAAHANSRDHQAVFDAKVNAAYNFCCAVTGTRVSPVLEVAHIKPFFDTKFQTVQNGILLRSDLHKLFSAGFITLDYRSISDIRVKTSKQYQSIFGNEYQCFDGKNINLPEDVNLRPLHEYITWHNENRFEHWRQTRHLC</sequence>